<feature type="domain" description="MYND-type" evidence="7">
    <location>
        <begin position="39"/>
        <end position="76"/>
    </location>
</feature>
<reference evidence="8" key="2">
    <citation type="submission" date="2011-02" db="EMBL/GenBank/DDBJ databases">
        <authorList>
            <person name="MacLean D."/>
        </authorList>
    </citation>
    <scope>NUCLEOTIDE SEQUENCE</scope>
</reference>
<proteinExistence type="inferred from homology"/>
<evidence type="ECO:0000256" key="5">
    <source>
        <dbReference type="PROSITE-ProRule" id="PRU00134"/>
    </source>
</evidence>
<sequence length="361" mass="41328">MSRIDYKADSKMDEDSGDELMQQLRMSYAGMEYEYDESCSCCGSPGARVVCTQCRRAYYCSATCQQRHFSSHRGFCISRSSIYESDISESELESESEKGDSIVSGKSLVSMKSDRTKRTSSFRNVTTASEFVGAIEKQLKSVIHFATRADDSQQNKQKHDRLKHLQQQLAELSEQFSQSKSFGKEKSASSFSFLRRLSSSERHNRLLRETPTSLESNNASFERNTGMDASPEMEERILYTPLLIKDDPQYRKFFKLKDMHMPVSKIQAKMRAEGVDPALLQNAYAISPNDKGPSEKAYNPLKVMDDPLLKKYFKLKNLNIPANMVKMKMEAEYVDPELLDHPERISPNDPHIRKKRSTFES</sequence>
<evidence type="ECO:0000313" key="8">
    <source>
        <dbReference type="EMBL" id="CCA14718.1"/>
    </source>
</evidence>
<keyword evidence="3 5" id="KW-0863">Zinc-finger</keyword>
<protein>
    <submittedName>
        <fullName evidence="8">Uncharacterized protein AlNc14C5G774</fullName>
    </submittedName>
</protein>
<dbReference type="SUPFAM" id="SSF144232">
    <property type="entry name" value="HIT/MYND zinc finger-like"/>
    <property type="match status" value="1"/>
</dbReference>
<dbReference type="GO" id="GO:0008270">
    <property type="term" value="F:zinc ion binding"/>
    <property type="evidence" value="ECO:0007669"/>
    <property type="project" value="UniProtKB-KW"/>
</dbReference>
<evidence type="ECO:0000256" key="4">
    <source>
        <dbReference type="ARBA" id="ARBA00022833"/>
    </source>
</evidence>
<evidence type="ECO:0000259" key="7">
    <source>
        <dbReference type="PROSITE" id="PS50865"/>
    </source>
</evidence>
<dbReference type="InterPro" id="IPR002893">
    <property type="entry name" value="Znf_MYND"/>
</dbReference>
<dbReference type="PROSITE" id="PS01360">
    <property type="entry name" value="ZF_MYND_1"/>
    <property type="match status" value="1"/>
</dbReference>
<dbReference type="GO" id="GO:0071203">
    <property type="term" value="C:WASH complex"/>
    <property type="evidence" value="ECO:0007669"/>
    <property type="project" value="InterPro"/>
</dbReference>
<dbReference type="GO" id="GO:0030041">
    <property type="term" value="P:actin filament polymerization"/>
    <property type="evidence" value="ECO:0007669"/>
    <property type="project" value="TreeGrafter"/>
</dbReference>
<dbReference type="Gene3D" id="6.10.140.2220">
    <property type="match status" value="1"/>
</dbReference>
<feature type="region of interest" description="Disordered" evidence="6">
    <location>
        <begin position="340"/>
        <end position="361"/>
    </location>
</feature>
<evidence type="ECO:0000256" key="1">
    <source>
        <dbReference type="ARBA" id="ARBA00006290"/>
    </source>
</evidence>
<evidence type="ECO:0000256" key="2">
    <source>
        <dbReference type="ARBA" id="ARBA00022723"/>
    </source>
</evidence>
<evidence type="ECO:0000256" key="3">
    <source>
        <dbReference type="ARBA" id="ARBA00022771"/>
    </source>
</evidence>
<organism evidence="8">
    <name type="scientific">Albugo laibachii Nc14</name>
    <dbReference type="NCBI Taxonomy" id="890382"/>
    <lineage>
        <taxon>Eukaryota</taxon>
        <taxon>Sar</taxon>
        <taxon>Stramenopiles</taxon>
        <taxon>Oomycota</taxon>
        <taxon>Peronosporomycetes</taxon>
        <taxon>Albuginales</taxon>
        <taxon>Albuginaceae</taxon>
        <taxon>Albugo</taxon>
    </lineage>
</organism>
<dbReference type="PANTHER" id="PTHR13015:SF0">
    <property type="entry name" value="WASH COMPLEX SUBUNIT 3"/>
    <property type="match status" value="1"/>
</dbReference>
<dbReference type="PROSITE" id="PS50865">
    <property type="entry name" value="ZF_MYND_2"/>
    <property type="match status" value="1"/>
</dbReference>
<dbReference type="Pfam" id="PF01753">
    <property type="entry name" value="zf-MYND"/>
    <property type="match status" value="1"/>
</dbReference>
<accession>F0W0Z4</accession>
<dbReference type="PANTHER" id="PTHR13015">
    <property type="entry name" value="PROTEIN AD-016-RELATED"/>
    <property type="match status" value="1"/>
</dbReference>
<dbReference type="InterPro" id="IPR019309">
    <property type="entry name" value="WASHC3"/>
</dbReference>
<dbReference type="AlphaFoldDB" id="F0W0Z4"/>
<evidence type="ECO:0000256" key="6">
    <source>
        <dbReference type="SAM" id="MobiDB-lite"/>
    </source>
</evidence>
<reference evidence="8" key="1">
    <citation type="journal article" date="2011" name="PLoS Biol.">
        <title>Gene gain and loss during evolution of obligate parasitism in the white rust pathogen of Arabidopsis thaliana.</title>
        <authorList>
            <person name="Kemen E."/>
            <person name="Gardiner A."/>
            <person name="Schultz-Larsen T."/>
            <person name="Kemen A.C."/>
            <person name="Balmuth A.L."/>
            <person name="Robert-Seilaniantz A."/>
            <person name="Bailey K."/>
            <person name="Holub E."/>
            <person name="Studholme D.J."/>
            <person name="Maclean D."/>
            <person name="Jones J.D."/>
        </authorList>
    </citation>
    <scope>NUCLEOTIDE SEQUENCE</scope>
</reference>
<name>F0W0Z4_9STRA</name>
<feature type="compositionally biased region" description="Basic residues" evidence="6">
    <location>
        <begin position="352"/>
        <end position="361"/>
    </location>
</feature>
<dbReference type="EMBL" id="FR824050">
    <property type="protein sequence ID" value="CCA14718.1"/>
    <property type="molecule type" value="Genomic_DNA"/>
</dbReference>
<comment type="similarity">
    <text evidence="1">Belongs to the CCDC53 family.</text>
</comment>
<keyword evidence="2" id="KW-0479">Metal-binding</keyword>
<dbReference type="Pfam" id="PF10152">
    <property type="entry name" value="CCDC53"/>
    <property type="match status" value="2"/>
</dbReference>
<keyword evidence="4" id="KW-0862">Zinc</keyword>
<dbReference type="GO" id="GO:0006887">
    <property type="term" value="P:exocytosis"/>
    <property type="evidence" value="ECO:0007669"/>
    <property type="project" value="TreeGrafter"/>
</dbReference>
<dbReference type="HOGENOM" id="CLU_768182_0_0_1"/>
<gene>
    <name evidence="8" type="primary">AlNc14C5G774</name>
    <name evidence="8" type="ORF">ALNC14_008610</name>
</gene>